<gene>
    <name evidence="7" type="ORF">BU16DRAFT_535599</name>
</gene>
<keyword evidence="4" id="KW-0508">mRNA splicing</keyword>
<dbReference type="Proteomes" id="UP000799750">
    <property type="component" value="Unassembled WGS sequence"/>
</dbReference>
<feature type="region of interest" description="Disordered" evidence="5">
    <location>
        <begin position="255"/>
        <end position="443"/>
    </location>
</feature>
<protein>
    <recommendedName>
        <fullName evidence="4">Pre-mRNA-splicing factor</fullName>
    </recommendedName>
</protein>
<feature type="compositionally biased region" description="Basic and acidic residues" evidence="5">
    <location>
        <begin position="289"/>
        <end position="325"/>
    </location>
</feature>
<comment type="function">
    <text evidence="4">Involved in spliceosome maturation and the first step of pre-mRNA splicing.</text>
</comment>
<dbReference type="InterPro" id="IPR026822">
    <property type="entry name" value="Spp2/MOS2_G-patch"/>
</dbReference>
<dbReference type="GO" id="GO:0005681">
    <property type="term" value="C:spliceosomal complex"/>
    <property type="evidence" value="ECO:0007669"/>
    <property type="project" value="UniProtKB-UniRule"/>
</dbReference>
<evidence type="ECO:0000256" key="2">
    <source>
        <dbReference type="ARBA" id="ARBA00008576"/>
    </source>
</evidence>
<dbReference type="PANTHER" id="PTHR15818:SF2">
    <property type="entry name" value="G-PATCH DOMAIN AND KOW MOTIFS-CONTAINING PROTEIN"/>
    <property type="match status" value="1"/>
</dbReference>
<feature type="region of interest" description="Disordered" evidence="5">
    <location>
        <begin position="129"/>
        <end position="158"/>
    </location>
</feature>
<organism evidence="7 8">
    <name type="scientific">Lophium mytilinum</name>
    <dbReference type="NCBI Taxonomy" id="390894"/>
    <lineage>
        <taxon>Eukaryota</taxon>
        <taxon>Fungi</taxon>
        <taxon>Dikarya</taxon>
        <taxon>Ascomycota</taxon>
        <taxon>Pezizomycotina</taxon>
        <taxon>Dothideomycetes</taxon>
        <taxon>Pleosporomycetidae</taxon>
        <taxon>Mytilinidiales</taxon>
        <taxon>Mytilinidiaceae</taxon>
        <taxon>Lophium</taxon>
    </lineage>
</organism>
<dbReference type="InterPro" id="IPR045166">
    <property type="entry name" value="Spp2-like"/>
</dbReference>
<comment type="similarity">
    <text evidence="2 4">Belongs to the SPP2 family.</text>
</comment>
<feature type="compositionally biased region" description="Basic and acidic residues" evidence="5">
    <location>
        <begin position="219"/>
        <end position="233"/>
    </location>
</feature>
<keyword evidence="8" id="KW-1185">Reference proteome</keyword>
<evidence type="ECO:0000256" key="1">
    <source>
        <dbReference type="ARBA" id="ARBA00004123"/>
    </source>
</evidence>
<evidence type="ECO:0000256" key="5">
    <source>
        <dbReference type="SAM" id="MobiDB-lite"/>
    </source>
</evidence>
<accession>A0A6A6R6U7</accession>
<keyword evidence="4" id="KW-0747">Spliceosome</keyword>
<sequence>MADKKPAMKFSLSLGAKKQTAAPATVKRPAAALQGFEDEAIVAPSVQVVSAFDAAAGGAIDTSAPVVTTGPVVIAPQANRDWRAESRKKQRGRLPDGAGQGQRSADVKEVDTGASKIAFGLTVVKADQREPAAEQAADTIKAEQPMLDAPEPERPTEDQLALQALLGQRPESDLVISMDEGTAFKNDFSNAPPAPSLEDYAKVAIEDFGAAYLRGFGWKGDDSVQQKTKPEKRPVRRSALLGIGAKEEAAAGIELGEWGKGAKGKRKVDQPYNPVLLRDKVTGETLTEEELKKRQEQQKLVELEPIPERKKRSPARELEYRTEKSSRRHKYEEDDERSGSHRRRDDREKDRDRDRDREKRRDRDYGSKHRSSRRDRSTSTDRKRKRRDYDERDSDSSKRRHKEDRYKDDRHREDRYDRGSSKRDDRDRERHSDSGRRRKQEAY</sequence>
<evidence type="ECO:0000256" key="3">
    <source>
        <dbReference type="ARBA" id="ARBA00023242"/>
    </source>
</evidence>
<dbReference type="AlphaFoldDB" id="A0A6A6R6U7"/>
<evidence type="ECO:0000313" key="8">
    <source>
        <dbReference type="Proteomes" id="UP000799750"/>
    </source>
</evidence>
<dbReference type="Pfam" id="PF12656">
    <property type="entry name" value="G-patch_2"/>
    <property type="match status" value="1"/>
</dbReference>
<dbReference type="OrthoDB" id="5577072at2759"/>
<evidence type="ECO:0000256" key="4">
    <source>
        <dbReference type="RuleBase" id="RU369096"/>
    </source>
</evidence>
<keyword evidence="4" id="KW-0507">mRNA processing</keyword>
<feature type="domain" description="Spp2/MOS2 G-patch" evidence="6">
    <location>
        <begin position="194"/>
        <end position="248"/>
    </location>
</feature>
<evidence type="ECO:0000313" key="7">
    <source>
        <dbReference type="EMBL" id="KAF2499217.1"/>
    </source>
</evidence>
<feature type="region of interest" description="Disordered" evidence="5">
    <location>
        <begin position="219"/>
        <end position="240"/>
    </location>
</feature>
<feature type="compositionally biased region" description="Basic and acidic residues" evidence="5">
    <location>
        <begin position="337"/>
        <end position="367"/>
    </location>
</feature>
<proteinExistence type="inferred from homology"/>
<dbReference type="PANTHER" id="PTHR15818">
    <property type="entry name" value="G PATCH AND KOW-CONTAINING"/>
    <property type="match status" value="1"/>
</dbReference>
<keyword evidence="3 4" id="KW-0539">Nucleus</keyword>
<evidence type="ECO:0000259" key="6">
    <source>
        <dbReference type="Pfam" id="PF12656"/>
    </source>
</evidence>
<comment type="subcellular location">
    <subcellularLocation>
        <location evidence="1 4">Nucleus</location>
    </subcellularLocation>
</comment>
<reference evidence="7" key="1">
    <citation type="journal article" date="2020" name="Stud. Mycol.">
        <title>101 Dothideomycetes genomes: a test case for predicting lifestyles and emergence of pathogens.</title>
        <authorList>
            <person name="Haridas S."/>
            <person name="Albert R."/>
            <person name="Binder M."/>
            <person name="Bloem J."/>
            <person name="Labutti K."/>
            <person name="Salamov A."/>
            <person name="Andreopoulos B."/>
            <person name="Baker S."/>
            <person name="Barry K."/>
            <person name="Bills G."/>
            <person name="Bluhm B."/>
            <person name="Cannon C."/>
            <person name="Castanera R."/>
            <person name="Culley D."/>
            <person name="Daum C."/>
            <person name="Ezra D."/>
            <person name="Gonzalez J."/>
            <person name="Henrissat B."/>
            <person name="Kuo A."/>
            <person name="Liang C."/>
            <person name="Lipzen A."/>
            <person name="Lutzoni F."/>
            <person name="Magnuson J."/>
            <person name="Mondo S."/>
            <person name="Nolan M."/>
            <person name="Ohm R."/>
            <person name="Pangilinan J."/>
            <person name="Park H.-J."/>
            <person name="Ramirez L."/>
            <person name="Alfaro M."/>
            <person name="Sun H."/>
            <person name="Tritt A."/>
            <person name="Yoshinaga Y."/>
            <person name="Zwiers L.-H."/>
            <person name="Turgeon B."/>
            <person name="Goodwin S."/>
            <person name="Spatafora J."/>
            <person name="Crous P."/>
            <person name="Grigoriev I."/>
        </authorList>
    </citation>
    <scope>NUCLEOTIDE SEQUENCE</scope>
    <source>
        <strain evidence="7">CBS 269.34</strain>
    </source>
</reference>
<feature type="compositionally biased region" description="Basic and acidic residues" evidence="5">
    <location>
        <begin position="374"/>
        <end position="443"/>
    </location>
</feature>
<name>A0A6A6R6U7_9PEZI</name>
<dbReference type="GO" id="GO:0000398">
    <property type="term" value="P:mRNA splicing, via spliceosome"/>
    <property type="evidence" value="ECO:0007669"/>
    <property type="project" value="UniProtKB-UniRule"/>
</dbReference>
<feature type="region of interest" description="Disordered" evidence="5">
    <location>
        <begin position="78"/>
        <end position="108"/>
    </location>
</feature>
<dbReference type="EMBL" id="MU004184">
    <property type="protein sequence ID" value="KAF2499217.1"/>
    <property type="molecule type" value="Genomic_DNA"/>
</dbReference>